<evidence type="ECO:0000256" key="1">
    <source>
        <dbReference type="SAM" id="MobiDB-lite"/>
    </source>
</evidence>
<dbReference type="Proteomes" id="UP000244201">
    <property type="component" value="Chromosome"/>
</dbReference>
<dbReference type="KEGG" id="slk:SLUN_31715"/>
<evidence type="ECO:0000313" key="2">
    <source>
        <dbReference type="EMBL" id="AVZ76091.1"/>
    </source>
</evidence>
<evidence type="ECO:0000313" key="3">
    <source>
        <dbReference type="Proteomes" id="UP000244201"/>
    </source>
</evidence>
<reference evidence="2 3" key="1">
    <citation type="submission" date="2018-01" db="EMBL/GenBank/DDBJ databases">
        <title>Complete genome sequence of Streptomyces lunaelactis MM109T, a Ferroverdin A producer isolated from cave moonmilk deposits.</title>
        <authorList>
            <person name="Naome A."/>
            <person name="Martinet L."/>
            <person name="Maciejewska M."/>
            <person name="Anderssen S."/>
            <person name="Adam D."/>
            <person name="Tenconi E."/>
            <person name="Deflandre B."/>
            <person name="Arguelles-Arias A."/>
            <person name="Calusinska M."/>
            <person name="Copieters W."/>
            <person name="Karim L."/>
            <person name="Hanikenne M."/>
            <person name="Baurain D."/>
            <person name="van Wezel G."/>
            <person name="Smargiasso N."/>
            <person name="de Pauw E."/>
            <person name="Delfosse P."/>
            <person name="Rigali S."/>
        </authorList>
    </citation>
    <scope>NUCLEOTIDE SEQUENCE [LARGE SCALE GENOMIC DNA]</scope>
    <source>
        <strain evidence="2 3">MM109</strain>
    </source>
</reference>
<gene>
    <name evidence="2" type="ORF">SLUN_31715</name>
</gene>
<sequence length="69" mass="6659">MTALSCAHGTGTAALLGDTIGGDLERAVAAYPTAPPRTRPPTGTAPPTRARAACIPGASGPGRAAPPPV</sequence>
<protein>
    <submittedName>
        <fullName evidence="2">Uncharacterized protein</fullName>
    </submittedName>
</protein>
<accession>A0A2R4TAI6</accession>
<feature type="region of interest" description="Disordered" evidence="1">
    <location>
        <begin position="30"/>
        <end position="69"/>
    </location>
</feature>
<keyword evidence="3" id="KW-1185">Reference proteome</keyword>
<dbReference type="AlphaFoldDB" id="A0A2R4TAI6"/>
<dbReference type="EMBL" id="CP026304">
    <property type="protein sequence ID" value="AVZ76091.1"/>
    <property type="molecule type" value="Genomic_DNA"/>
</dbReference>
<organism evidence="2 3">
    <name type="scientific">Streptomyces lunaelactis</name>
    <dbReference type="NCBI Taxonomy" id="1535768"/>
    <lineage>
        <taxon>Bacteria</taxon>
        <taxon>Bacillati</taxon>
        <taxon>Actinomycetota</taxon>
        <taxon>Actinomycetes</taxon>
        <taxon>Kitasatosporales</taxon>
        <taxon>Streptomycetaceae</taxon>
        <taxon>Streptomyces</taxon>
    </lineage>
</organism>
<name>A0A2R4TAI6_9ACTN</name>
<proteinExistence type="predicted"/>
<feature type="compositionally biased region" description="Low complexity" evidence="1">
    <location>
        <begin position="40"/>
        <end position="63"/>
    </location>
</feature>